<dbReference type="GO" id="GO:0016301">
    <property type="term" value="F:kinase activity"/>
    <property type="evidence" value="ECO:0007669"/>
    <property type="project" value="UniProtKB-KW"/>
</dbReference>
<comment type="caution">
    <text evidence="6">The sequence shown here is derived from an EMBL/GenBank/DDBJ whole genome shotgun (WGS) entry which is preliminary data.</text>
</comment>
<name>A0ABW7YV22_9ACTN</name>
<dbReference type="Proteomes" id="UP001612741">
    <property type="component" value="Unassembled WGS sequence"/>
</dbReference>
<gene>
    <name evidence="6" type="ORF">ACIBG2_19245</name>
</gene>
<keyword evidence="4" id="KW-1133">Transmembrane helix</keyword>
<evidence type="ECO:0000256" key="1">
    <source>
        <dbReference type="ARBA" id="ARBA00022679"/>
    </source>
</evidence>
<dbReference type="InterPro" id="IPR050482">
    <property type="entry name" value="Sensor_HK_TwoCompSys"/>
</dbReference>
<sequence length="383" mass="40204">MGAFSDADVDRLLRVEPVREAMSRMAAGLRGSAVVVVVPSALLGLAELDTPGWAILALVVLSAWTGLYGAICWIRGLERWMAGLDVLMASVFCLFIGELVPAEAIPGGASWVAGLASLTVIAAQLAGGLRISVPVSLLVPAALFAGSALVGVSAANQTMVLCVQALAAAATMIVATRTGEAAARVFTELQAQIRRLEIGRAAREDARSHLRIIHNGPLTTLTIALQLADPQPGAALRRHAAADLRELSRSAQEAREEPERLVRLDRRLPGLADRHAPQLTVTMELEPAEVPATIAAAFTEAAKESLANVFKHAGVGRAAIRLTADGPLVRVTVRDEGRGFDPRRTGFGLREAVTGTMTAAGGSAAIRSAPGEGTTIVLEWRHE</sequence>
<keyword evidence="7" id="KW-1185">Reference proteome</keyword>
<feature type="transmembrane region" description="Helical" evidence="4">
    <location>
        <begin position="52"/>
        <end position="74"/>
    </location>
</feature>
<dbReference type="CDD" id="cd16917">
    <property type="entry name" value="HATPase_UhpB-NarQ-NarX-like"/>
    <property type="match status" value="1"/>
</dbReference>
<reference evidence="6 7" key="1">
    <citation type="submission" date="2024-10" db="EMBL/GenBank/DDBJ databases">
        <title>The Natural Products Discovery Center: Release of the First 8490 Sequenced Strains for Exploring Actinobacteria Biosynthetic Diversity.</title>
        <authorList>
            <person name="Kalkreuter E."/>
            <person name="Kautsar S.A."/>
            <person name="Yang D."/>
            <person name="Bader C.D."/>
            <person name="Teijaro C.N."/>
            <person name="Fluegel L."/>
            <person name="Davis C.M."/>
            <person name="Simpson J.R."/>
            <person name="Lauterbach L."/>
            <person name="Steele A.D."/>
            <person name="Gui C."/>
            <person name="Meng S."/>
            <person name="Li G."/>
            <person name="Viehrig K."/>
            <person name="Ye F."/>
            <person name="Su P."/>
            <person name="Kiefer A.F."/>
            <person name="Nichols A."/>
            <person name="Cepeda A.J."/>
            <person name="Yan W."/>
            <person name="Fan B."/>
            <person name="Jiang Y."/>
            <person name="Adhikari A."/>
            <person name="Zheng C.-J."/>
            <person name="Schuster L."/>
            <person name="Cowan T.M."/>
            <person name="Smanski M.J."/>
            <person name="Chevrette M.G."/>
            <person name="De Carvalho L.P.S."/>
            <person name="Shen B."/>
        </authorList>
    </citation>
    <scope>NUCLEOTIDE SEQUENCE [LARGE SCALE GENOMIC DNA]</scope>
    <source>
        <strain evidence="6 7">NPDC050545</strain>
    </source>
</reference>
<feature type="domain" description="Histidine kinase/HSP90-like ATPase" evidence="5">
    <location>
        <begin position="298"/>
        <end position="380"/>
    </location>
</feature>
<dbReference type="PANTHER" id="PTHR24421">
    <property type="entry name" value="NITRATE/NITRITE SENSOR PROTEIN NARX-RELATED"/>
    <property type="match status" value="1"/>
</dbReference>
<evidence type="ECO:0000313" key="6">
    <source>
        <dbReference type="EMBL" id="MFI6499532.1"/>
    </source>
</evidence>
<organism evidence="6 7">
    <name type="scientific">Nonomuraea typhae</name>
    <dbReference type="NCBI Taxonomy" id="2603600"/>
    <lineage>
        <taxon>Bacteria</taxon>
        <taxon>Bacillati</taxon>
        <taxon>Actinomycetota</taxon>
        <taxon>Actinomycetes</taxon>
        <taxon>Streptosporangiales</taxon>
        <taxon>Streptosporangiaceae</taxon>
        <taxon>Nonomuraea</taxon>
    </lineage>
</organism>
<dbReference type="PANTHER" id="PTHR24421:SF61">
    <property type="entry name" value="OXYGEN SENSOR HISTIDINE KINASE NREB"/>
    <property type="match status" value="1"/>
</dbReference>
<proteinExistence type="predicted"/>
<dbReference type="Gene3D" id="3.30.565.10">
    <property type="entry name" value="Histidine kinase-like ATPase, C-terminal domain"/>
    <property type="match status" value="1"/>
</dbReference>
<dbReference type="Pfam" id="PF02518">
    <property type="entry name" value="HATPase_c"/>
    <property type="match status" value="1"/>
</dbReference>
<protein>
    <submittedName>
        <fullName evidence="6">Sensor histidine kinase</fullName>
    </submittedName>
</protein>
<feature type="transmembrane region" description="Helical" evidence="4">
    <location>
        <begin position="81"/>
        <end position="102"/>
    </location>
</feature>
<feature type="transmembrane region" description="Helical" evidence="4">
    <location>
        <begin position="133"/>
        <end position="152"/>
    </location>
</feature>
<keyword evidence="1" id="KW-0808">Transferase</keyword>
<evidence type="ECO:0000313" key="7">
    <source>
        <dbReference type="Proteomes" id="UP001612741"/>
    </source>
</evidence>
<feature type="transmembrane region" description="Helical" evidence="4">
    <location>
        <begin position="108"/>
        <end position="126"/>
    </location>
</feature>
<dbReference type="RefSeq" id="WP_397082902.1">
    <property type="nucleotide sequence ID" value="NZ_JBITGY010000005.1"/>
</dbReference>
<feature type="transmembrane region" description="Helical" evidence="4">
    <location>
        <begin position="27"/>
        <end position="46"/>
    </location>
</feature>
<evidence type="ECO:0000259" key="5">
    <source>
        <dbReference type="Pfam" id="PF02518"/>
    </source>
</evidence>
<dbReference type="EMBL" id="JBITGY010000005">
    <property type="protein sequence ID" value="MFI6499532.1"/>
    <property type="molecule type" value="Genomic_DNA"/>
</dbReference>
<keyword evidence="4" id="KW-0472">Membrane</keyword>
<keyword evidence="4" id="KW-0812">Transmembrane</keyword>
<keyword evidence="3" id="KW-0902">Two-component regulatory system</keyword>
<dbReference type="InterPro" id="IPR036890">
    <property type="entry name" value="HATPase_C_sf"/>
</dbReference>
<evidence type="ECO:0000256" key="3">
    <source>
        <dbReference type="ARBA" id="ARBA00023012"/>
    </source>
</evidence>
<evidence type="ECO:0000256" key="2">
    <source>
        <dbReference type="ARBA" id="ARBA00022777"/>
    </source>
</evidence>
<accession>A0ABW7YV22</accession>
<dbReference type="InterPro" id="IPR003594">
    <property type="entry name" value="HATPase_dom"/>
</dbReference>
<evidence type="ECO:0000256" key="4">
    <source>
        <dbReference type="SAM" id="Phobius"/>
    </source>
</evidence>
<dbReference type="SUPFAM" id="SSF55874">
    <property type="entry name" value="ATPase domain of HSP90 chaperone/DNA topoisomerase II/histidine kinase"/>
    <property type="match status" value="1"/>
</dbReference>
<keyword evidence="2 6" id="KW-0418">Kinase</keyword>